<keyword evidence="9 13" id="KW-0779">Telomere</keyword>
<evidence type="ECO:0000256" key="4">
    <source>
        <dbReference type="ARBA" id="ARBA00022454"/>
    </source>
</evidence>
<dbReference type="GO" id="GO:0046872">
    <property type="term" value="F:metal ion binding"/>
    <property type="evidence" value="ECO:0007669"/>
    <property type="project" value="UniProtKB-KW"/>
</dbReference>
<dbReference type="GO" id="GO:0005634">
    <property type="term" value="C:nucleus"/>
    <property type="evidence" value="ECO:0007669"/>
    <property type="project" value="UniProtKB-SubCell"/>
</dbReference>
<comment type="function">
    <text evidence="13">Telomerase is a ribonucleoprotein enzyme essential for the replication of chromosome termini in most eukaryotes. It elongates telomeres. It is a reverse transcriptase that adds simple sequence repeats to chromosome ends by copying a template sequence within the RNA component of the enzyme.</text>
</comment>
<comment type="subcellular location">
    <subcellularLocation>
        <location evidence="13">Nucleus</location>
    </subcellularLocation>
    <subcellularLocation>
        <location evidence="13">Chromosome</location>
        <location evidence="13">Telomere</location>
    </subcellularLocation>
</comment>
<evidence type="ECO:0000256" key="1">
    <source>
        <dbReference type="ARBA" id="ARBA00008001"/>
    </source>
</evidence>
<proteinExistence type="inferred from homology"/>
<evidence type="ECO:0000313" key="15">
    <source>
        <dbReference type="EMBL" id="AQL06521.1"/>
    </source>
</evidence>
<dbReference type="EMBL" id="CM000785">
    <property type="protein sequence ID" value="AQL06524.1"/>
    <property type="molecule type" value="Genomic_DNA"/>
</dbReference>
<dbReference type="Gene3D" id="1.10.132.70">
    <property type="match status" value="1"/>
</dbReference>
<evidence type="ECO:0000256" key="7">
    <source>
        <dbReference type="ARBA" id="ARBA00022723"/>
    </source>
</evidence>
<keyword evidence="6 13" id="KW-0548">Nucleotidyltransferase</keyword>
<evidence type="ECO:0000256" key="8">
    <source>
        <dbReference type="ARBA" id="ARBA00022842"/>
    </source>
</evidence>
<dbReference type="GO" id="GO:0003720">
    <property type="term" value="F:telomerase activity"/>
    <property type="evidence" value="ECO:0007669"/>
    <property type="project" value="InterPro"/>
</dbReference>
<dbReference type="CDD" id="cd01648">
    <property type="entry name" value="TERT"/>
    <property type="match status" value="1"/>
</dbReference>
<comment type="catalytic activity">
    <reaction evidence="12 13">
        <text>DNA(n) + a 2'-deoxyribonucleoside 5'-triphosphate = DNA(n+1) + diphosphate</text>
        <dbReference type="Rhea" id="RHEA:22508"/>
        <dbReference type="Rhea" id="RHEA-COMP:17339"/>
        <dbReference type="Rhea" id="RHEA-COMP:17340"/>
        <dbReference type="ChEBI" id="CHEBI:33019"/>
        <dbReference type="ChEBI" id="CHEBI:61560"/>
        <dbReference type="ChEBI" id="CHEBI:173112"/>
        <dbReference type="EC" id="2.7.7.49"/>
    </reaction>
</comment>
<evidence type="ECO:0000256" key="11">
    <source>
        <dbReference type="ARBA" id="ARBA00023242"/>
    </source>
</evidence>
<evidence type="ECO:0000256" key="2">
    <source>
        <dbReference type="ARBA" id="ARBA00012493"/>
    </source>
</evidence>
<keyword evidence="5 13" id="KW-0808">Transferase</keyword>
<dbReference type="FunFam" id="3.30.70.2630:FF:000002">
    <property type="entry name" value="Telomerase reverse transcriptase"/>
    <property type="match status" value="1"/>
</dbReference>
<gene>
    <name evidence="15" type="ORF">ZEAMMB73_Zm00001d047451</name>
</gene>
<evidence type="ECO:0000256" key="13">
    <source>
        <dbReference type="RuleBase" id="RU365061"/>
    </source>
</evidence>
<evidence type="ECO:0000256" key="5">
    <source>
        <dbReference type="ARBA" id="ARBA00022679"/>
    </source>
</evidence>
<accession>A0A1D6P9U4</accession>
<dbReference type="InterPro" id="IPR021891">
    <property type="entry name" value="Telomerase_RBD"/>
</dbReference>
<dbReference type="GO" id="GO:0003677">
    <property type="term" value="F:DNA binding"/>
    <property type="evidence" value="ECO:0007669"/>
    <property type="project" value="InterPro"/>
</dbReference>
<feature type="domain" description="Reverse transcriptase" evidence="14">
    <location>
        <begin position="249"/>
        <end position="554"/>
    </location>
</feature>
<keyword evidence="7 13" id="KW-0479">Metal-binding</keyword>
<organism evidence="15">
    <name type="scientific">Zea mays</name>
    <name type="common">Maize</name>
    <dbReference type="NCBI Taxonomy" id="4577"/>
    <lineage>
        <taxon>Eukaryota</taxon>
        <taxon>Viridiplantae</taxon>
        <taxon>Streptophyta</taxon>
        <taxon>Embryophyta</taxon>
        <taxon>Tracheophyta</taxon>
        <taxon>Spermatophyta</taxon>
        <taxon>Magnoliopsida</taxon>
        <taxon>Liliopsida</taxon>
        <taxon>Poales</taxon>
        <taxon>Poaceae</taxon>
        <taxon>PACMAD clade</taxon>
        <taxon>Panicoideae</taxon>
        <taxon>Andropogonodae</taxon>
        <taxon>Andropogoneae</taxon>
        <taxon>Tripsacinae</taxon>
        <taxon>Zea</taxon>
    </lineage>
</organism>
<dbReference type="EC" id="2.7.7.49" evidence="2 13"/>
<evidence type="ECO:0000256" key="12">
    <source>
        <dbReference type="ARBA" id="ARBA00048173"/>
    </source>
</evidence>
<dbReference type="Gene3D" id="3.30.70.2630">
    <property type="match status" value="1"/>
</dbReference>
<dbReference type="InterPro" id="IPR003545">
    <property type="entry name" value="Telomerase_RT"/>
</dbReference>
<name>A0A1D6P9U4_MAIZE</name>
<dbReference type="EMBL" id="CM000785">
    <property type="protein sequence ID" value="AQL06518.1"/>
    <property type="molecule type" value="Genomic_DNA"/>
</dbReference>
<dbReference type="EMBL" id="CM000785">
    <property type="protein sequence ID" value="AQL06528.1"/>
    <property type="molecule type" value="Genomic_DNA"/>
</dbReference>
<dbReference type="EMBL" id="CM000785">
    <property type="protein sequence ID" value="AQL06521.1"/>
    <property type="molecule type" value="Genomic_DNA"/>
</dbReference>
<keyword evidence="11 13" id="KW-0539">Nucleus</keyword>
<protein>
    <recommendedName>
        <fullName evidence="3 13">Telomerase reverse transcriptase</fullName>
        <ecNumber evidence="2 13">2.7.7.49</ecNumber>
    </recommendedName>
    <alternativeName>
        <fullName evidence="13">Telomerase catalytic subunit</fullName>
    </alternativeName>
</protein>
<dbReference type="PANTHER" id="PTHR12066:SF0">
    <property type="entry name" value="TELOMERASE REVERSE TRANSCRIPTASE"/>
    <property type="match status" value="1"/>
</dbReference>
<keyword evidence="10 13" id="KW-0695">RNA-directed DNA polymerase</keyword>
<evidence type="ECO:0000259" key="14">
    <source>
        <dbReference type="PROSITE" id="PS50878"/>
    </source>
</evidence>
<evidence type="ECO:0000256" key="6">
    <source>
        <dbReference type="ARBA" id="ARBA00022695"/>
    </source>
</evidence>
<keyword evidence="8 13" id="KW-0460">Magnesium</keyword>
<dbReference type="Pfam" id="PF12009">
    <property type="entry name" value="Telomerase_RBD"/>
    <property type="match status" value="1"/>
</dbReference>
<dbReference type="GO" id="GO:0000723">
    <property type="term" value="P:telomere maintenance"/>
    <property type="evidence" value="ECO:0007669"/>
    <property type="project" value="InterPro"/>
</dbReference>
<sequence length="657" mass="76665">MCLLQQILIACCRILIYLCVITARCLSLPKLMNKLIRNSKRCQYRKLFLKHCPVNSKCAADVAKNHNNKAHFLIGGKSAYYDQSYVQLEAYSTHQQVVSFIWAVLTRIIPEPLLGNSSSKRSLRINIWKFIKLRRFESFCLSDCIGELKVSHYSWLSNIGFSDCFCSALMEKEIWSSNGSEEEKLQNLLRCWISWMFSDIVIPLVQSYFYVTERESRRYDVLYYPKTVWRNLTSTAIASLNRQNFRILRGTSRKEAIQSCYFSTVRFIPKAKDMRPLVNLRAQSKNALLNNCHLIINKVKDENPDKFGSSVFDYNNVHQNIWHFISSAFDCITHDMLLKVVDDALKCDDYVLRKCKKVVCNWSKNAIYRFDSNVSISNGDNVCDFLIQLSSRGGILVDQGKSCKIRKKEIQCFLSKQVKCNILKIGQNFYSQRVGIIQGNKLSPNLCSLYFGHLENSELLKSLHDNKIDSEKDVLTPRSLLMRFIDDFIFISFSKEQALNFFNRMRRGFVNYNCYMNDSKYGFNFEVANSEHCSNRIYKGDDGFSFIPWSGLLINCETLEIQADYTRYMHSLVAKRMHEAELQYDVRPVLKLRRKETMWLGLSAYLRVLQKKQSRYSELLASLREEIGRCGHLDRHNDALRYAVDDSHSSVFWKFKF</sequence>
<keyword evidence="4 13" id="KW-0158">Chromosome</keyword>
<evidence type="ECO:0000256" key="9">
    <source>
        <dbReference type="ARBA" id="ARBA00022895"/>
    </source>
</evidence>
<evidence type="ECO:0000256" key="10">
    <source>
        <dbReference type="ARBA" id="ARBA00022918"/>
    </source>
</evidence>
<dbReference type="AlphaFoldDB" id="A0A1D6P9U4"/>
<dbReference type="SMART" id="SM00975">
    <property type="entry name" value="Telomerase_RBD"/>
    <property type="match status" value="1"/>
</dbReference>
<comment type="similarity">
    <text evidence="1 13">Belongs to the reverse transcriptase family. Telomerase subfamily.</text>
</comment>
<reference evidence="15" key="1">
    <citation type="submission" date="2015-12" db="EMBL/GenBank/DDBJ databases">
        <title>Update maize B73 reference genome by single molecule sequencing technologies.</title>
        <authorList>
            <consortium name="Maize Genome Sequencing Project"/>
            <person name="Ware D."/>
        </authorList>
    </citation>
    <scope>NUCLEOTIDE SEQUENCE</scope>
    <source>
        <tissue evidence="15">Seedling</tissue>
    </source>
</reference>
<dbReference type="PANTHER" id="PTHR12066">
    <property type="entry name" value="TELOMERASE REVERSE TRANSCRIPTASE"/>
    <property type="match status" value="1"/>
</dbReference>
<dbReference type="PROSITE" id="PS50878">
    <property type="entry name" value="RT_POL"/>
    <property type="match status" value="1"/>
</dbReference>
<dbReference type="InterPro" id="IPR000477">
    <property type="entry name" value="RT_dom"/>
</dbReference>
<dbReference type="Gene3D" id="1.10.10.1970">
    <property type="entry name" value="TERT catalytic subunit-like"/>
    <property type="match status" value="1"/>
</dbReference>
<evidence type="ECO:0000256" key="3">
    <source>
        <dbReference type="ARBA" id="ARBA00016182"/>
    </source>
</evidence>
<dbReference type="GO" id="GO:0000781">
    <property type="term" value="C:chromosome, telomeric region"/>
    <property type="evidence" value="ECO:0007669"/>
    <property type="project" value="UniProtKB-SubCell"/>
</dbReference>